<keyword evidence="1" id="KW-0472">Membrane</keyword>
<comment type="caution">
    <text evidence="2">The sequence shown here is derived from an EMBL/GenBank/DDBJ whole genome shotgun (WGS) entry which is preliminary data.</text>
</comment>
<protein>
    <recommendedName>
        <fullName evidence="4">DUF3089 domain-containing protein</fullName>
    </recommendedName>
</protein>
<evidence type="ECO:0008006" key="4">
    <source>
        <dbReference type="Google" id="ProtNLM"/>
    </source>
</evidence>
<keyword evidence="1" id="KW-0812">Transmembrane</keyword>
<dbReference type="SUPFAM" id="SSF53474">
    <property type="entry name" value="alpha/beta-Hydrolases"/>
    <property type="match status" value="2"/>
</dbReference>
<evidence type="ECO:0000313" key="3">
    <source>
        <dbReference type="Proteomes" id="UP000322084"/>
    </source>
</evidence>
<organism evidence="2 3">
    <name type="scientific">Iodidimonas gelatinilytica</name>
    <dbReference type="NCBI Taxonomy" id="1236966"/>
    <lineage>
        <taxon>Bacteria</taxon>
        <taxon>Pseudomonadati</taxon>
        <taxon>Pseudomonadota</taxon>
        <taxon>Alphaproteobacteria</taxon>
        <taxon>Iodidimonadales</taxon>
        <taxon>Iodidimonadaceae</taxon>
        <taxon>Iodidimonas</taxon>
    </lineage>
</organism>
<reference evidence="2 3" key="1">
    <citation type="submission" date="2019-09" db="EMBL/GenBank/DDBJ databases">
        <title>NBRP : Genome information of microbial organism related human and environment.</title>
        <authorList>
            <person name="Hattori M."/>
            <person name="Oshima K."/>
            <person name="Inaba H."/>
            <person name="Suda W."/>
            <person name="Sakamoto M."/>
            <person name="Iino T."/>
            <person name="Kitahara M."/>
            <person name="Oshida Y."/>
            <person name="Iida T."/>
            <person name="Kudo T."/>
            <person name="Itoh T."/>
            <person name="Ohkuma M."/>
        </authorList>
    </citation>
    <scope>NUCLEOTIDE SEQUENCE [LARGE SCALE GENOMIC DNA]</scope>
    <source>
        <strain evidence="2 3">Hi-2</strain>
    </source>
</reference>
<evidence type="ECO:0000256" key="1">
    <source>
        <dbReference type="SAM" id="Phobius"/>
    </source>
</evidence>
<dbReference type="Proteomes" id="UP000322084">
    <property type="component" value="Unassembled WGS sequence"/>
</dbReference>
<accession>A0A5A7MP91</accession>
<dbReference type="InterPro" id="IPR021440">
    <property type="entry name" value="DUF3089"/>
</dbReference>
<feature type="transmembrane region" description="Helical" evidence="1">
    <location>
        <begin position="5"/>
        <end position="27"/>
    </location>
</feature>
<dbReference type="EMBL" id="BKCL01000004">
    <property type="protein sequence ID" value="GEQ97842.1"/>
    <property type="molecule type" value="Genomic_DNA"/>
</dbReference>
<sequence>MARLFLYIVSGLVGLAILGGALLYVFWDEAQMVALAQMKPETSLADAPKAPAPDYAKAESWAARPGADDNARVTPQGVEPLSLMEADVFFIHPTSYLGTSYWNAPIDEPQATASLPSILKAQASPFAASARIFAPRYRQASFGAFLAANSDTVAALMLAYSDVEAAFDHYLREDNKGRPFILAGHSQGALLGSFLLKNRINGTDLADRMVAAYLPGWTFSSVQDLGALPDIGACETALDTGCMISWQTFGEEGDPSYLVDAYNQQFGLSGLMKAGTPMLCQNPVTWERDGAAPASQHMGAVPPAPTPDAALPAPINPGLASRCGDDGFLYITPAPGEPFTRFLLPGQNYHVYDIHLFSMNVRANVRDRIAAWYESHPSAALDAAR</sequence>
<evidence type="ECO:0000313" key="2">
    <source>
        <dbReference type="EMBL" id="GEQ97842.1"/>
    </source>
</evidence>
<gene>
    <name evidence="2" type="ORF">JCM17844_14790</name>
</gene>
<dbReference type="Pfam" id="PF11288">
    <property type="entry name" value="DUF3089"/>
    <property type="match status" value="1"/>
</dbReference>
<dbReference type="RefSeq" id="WP_150000250.1">
    <property type="nucleotide sequence ID" value="NZ_BKCL01000004.1"/>
</dbReference>
<name>A0A5A7MP91_9PROT</name>
<keyword evidence="1" id="KW-1133">Transmembrane helix</keyword>
<dbReference type="InterPro" id="IPR029058">
    <property type="entry name" value="AB_hydrolase_fold"/>
</dbReference>
<proteinExistence type="predicted"/>
<dbReference type="AlphaFoldDB" id="A0A5A7MP91"/>